<comment type="caution">
    <text evidence="1">The sequence shown here is derived from an EMBL/GenBank/DDBJ whole genome shotgun (WGS) entry which is preliminary data.</text>
</comment>
<dbReference type="EMBL" id="JBHTKX010000001">
    <property type="protein sequence ID" value="MFD1129081.1"/>
    <property type="molecule type" value="Genomic_DNA"/>
</dbReference>
<dbReference type="RefSeq" id="WP_251582014.1">
    <property type="nucleotide sequence ID" value="NZ_JBHTKX010000001.1"/>
</dbReference>
<sequence>MKISDMSVDRISMDNKDLLTRILFNGIEDDGKPGDLIFVFGSLSANKYRVPHAVELYKSGRSPRY</sequence>
<proteinExistence type="predicted"/>
<evidence type="ECO:0000313" key="1">
    <source>
        <dbReference type="EMBL" id="MFD1129081.1"/>
    </source>
</evidence>
<name>A0ABW3Q7W9_9BACL</name>
<accession>A0ABW3Q7W9</accession>
<protein>
    <submittedName>
        <fullName evidence="1">Uncharacterized protein</fullName>
    </submittedName>
</protein>
<reference evidence="2" key="1">
    <citation type="journal article" date="2019" name="Int. J. Syst. Evol. Microbiol.">
        <title>The Global Catalogue of Microorganisms (GCM) 10K type strain sequencing project: providing services to taxonomists for standard genome sequencing and annotation.</title>
        <authorList>
            <consortium name="The Broad Institute Genomics Platform"/>
            <consortium name="The Broad Institute Genome Sequencing Center for Infectious Disease"/>
            <person name="Wu L."/>
            <person name="Ma J."/>
        </authorList>
    </citation>
    <scope>NUCLEOTIDE SEQUENCE [LARGE SCALE GENOMIC DNA]</scope>
    <source>
        <strain evidence="2">CCUG 53519</strain>
    </source>
</reference>
<gene>
    <name evidence="1" type="ORF">ACFQ3J_12940</name>
</gene>
<evidence type="ECO:0000313" key="2">
    <source>
        <dbReference type="Proteomes" id="UP001597169"/>
    </source>
</evidence>
<dbReference type="Proteomes" id="UP001597169">
    <property type="component" value="Unassembled WGS sequence"/>
</dbReference>
<keyword evidence="2" id="KW-1185">Reference proteome</keyword>
<organism evidence="1 2">
    <name type="scientific">Paenibacillus provencensis</name>
    <dbReference type="NCBI Taxonomy" id="441151"/>
    <lineage>
        <taxon>Bacteria</taxon>
        <taxon>Bacillati</taxon>
        <taxon>Bacillota</taxon>
        <taxon>Bacilli</taxon>
        <taxon>Bacillales</taxon>
        <taxon>Paenibacillaceae</taxon>
        <taxon>Paenibacillus</taxon>
    </lineage>
</organism>